<dbReference type="PRINTS" id="PR01036">
    <property type="entry name" value="TCRTETB"/>
</dbReference>
<evidence type="ECO:0000256" key="6">
    <source>
        <dbReference type="ARBA" id="ARBA00023136"/>
    </source>
</evidence>
<dbReference type="SUPFAM" id="SSF103473">
    <property type="entry name" value="MFS general substrate transporter"/>
    <property type="match status" value="1"/>
</dbReference>
<feature type="transmembrane region" description="Helical" evidence="9">
    <location>
        <begin position="408"/>
        <end position="425"/>
    </location>
</feature>
<dbReference type="Gene3D" id="1.20.1720.10">
    <property type="entry name" value="Multidrug resistance protein D"/>
    <property type="match status" value="1"/>
</dbReference>
<protein>
    <submittedName>
        <fullName evidence="11">MFS transporter</fullName>
    </submittedName>
</protein>
<dbReference type="GO" id="GO:0022857">
    <property type="term" value="F:transmembrane transporter activity"/>
    <property type="evidence" value="ECO:0007669"/>
    <property type="project" value="InterPro"/>
</dbReference>
<comment type="subcellular location">
    <subcellularLocation>
        <location evidence="1">Cell membrane</location>
        <topology evidence="1">Multi-pass membrane protein</topology>
    </subcellularLocation>
</comment>
<evidence type="ECO:0000256" key="7">
    <source>
        <dbReference type="ARBA" id="ARBA00023251"/>
    </source>
</evidence>
<dbReference type="Gene3D" id="1.20.1250.20">
    <property type="entry name" value="MFS general substrate transporter like domains"/>
    <property type="match status" value="1"/>
</dbReference>
<dbReference type="InterPro" id="IPR011701">
    <property type="entry name" value="MFS"/>
</dbReference>
<dbReference type="AlphaFoldDB" id="A0A918RGJ3"/>
<evidence type="ECO:0000313" key="11">
    <source>
        <dbReference type="EMBL" id="GGZ96465.1"/>
    </source>
</evidence>
<accession>A0A918RGJ3</accession>
<evidence type="ECO:0000256" key="8">
    <source>
        <dbReference type="SAM" id="MobiDB-lite"/>
    </source>
</evidence>
<dbReference type="GO" id="GO:0005886">
    <property type="term" value="C:plasma membrane"/>
    <property type="evidence" value="ECO:0007669"/>
    <property type="project" value="UniProtKB-SubCell"/>
</dbReference>
<feature type="transmembrane region" description="Helical" evidence="9">
    <location>
        <begin position="455"/>
        <end position="473"/>
    </location>
</feature>
<evidence type="ECO:0000256" key="4">
    <source>
        <dbReference type="ARBA" id="ARBA00022692"/>
    </source>
</evidence>
<keyword evidence="4 9" id="KW-0812">Transmembrane</keyword>
<dbReference type="Proteomes" id="UP000634660">
    <property type="component" value="Unassembled WGS sequence"/>
</dbReference>
<feature type="transmembrane region" description="Helical" evidence="9">
    <location>
        <begin position="208"/>
        <end position="226"/>
    </location>
</feature>
<evidence type="ECO:0000256" key="9">
    <source>
        <dbReference type="SAM" id="Phobius"/>
    </source>
</evidence>
<feature type="transmembrane region" description="Helical" evidence="9">
    <location>
        <begin position="55"/>
        <end position="74"/>
    </location>
</feature>
<evidence type="ECO:0000256" key="3">
    <source>
        <dbReference type="ARBA" id="ARBA00022475"/>
    </source>
</evidence>
<feature type="domain" description="Major facilitator superfamily (MFS) profile" evidence="10">
    <location>
        <begin position="56"/>
        <end position="513"/>
    </location>
</feature>
<keyword evidence="6 9" id="KW-0472">Membrane</keyword>
<dbReference type="Pfam" id="PF07690">
    <property type="entry name" value="MFS_1"/>
    <property type="match status" value="1"/>
</dbReference>
<proteinExistence type="predicted"/>
<feature type="transmembrane region" description="Helical" evidence="9">
    <location>
        <begin position="252"/>
        <end position="272"/>
    </location>
</feature>
<dbReference type="InterPro" id="IPR020846">
    <property type="entry name" value="MFS_dom"/>
</dbReference>
<dbReference type="PROSITE" id="PS50850">
    <property type="entry name" value="MFS"/>
    <property type="match status" value="1"/>
</dbReference>
<feature type="transmembrane region" description="Helical" evidence="9">
    <location>
        <begin position="94"/>
        <end position="110"/>
    </location>
</feature>
<dbReference type="CDD" id="cd17321">
    <property type="entry name" value="MFS_MMR_MDR_like"/>
    <property type="match status" value="1"/>
</dbReference>
<feature type="transmembrane region" description="Helical" evidence="9">
    <location>
        <begin position="384"/>
        <end position="402"/>
    </location>
</feature>
<sequence length="527" mass="52945">MPWRPDRCTLPAMTTHQAPDPASADRAGHDRTTPLNPAPDRAPDASPPPAASPRWALAALSLSVLLSSLGTSIANVGLPTLTQEFDAPFHRVQWVVLAYLLALTTVIVGVGRLGDLVGRKRLLLAGILLFTLASALCGGAPTLSLLIAARVAQGLGAAAMMALTMAFVGESVPKERTGAAMGLLGTMSAIGTALGPSLGGALLSGPGWRAIFLVNVPLGIATLLLAHRHLPVDRRDPAAGRPGSGHRLDHRFGYRGTLLLALTLGAYALAMTSGSGGFGLRTAALLLVAGTGAALFVRAEARAAAPLVRPASLRDPALRASLAMSALVSTVMMATLVVGPFHLSRALGLAPAGVGAVLSVGPLVAALAGVPAGRVADRFGARRTTGAGLVAMVAGSCGLALAPAEFGAGGYLAPLVVVTAGYAVFQTANNTAVMADTDPAERGVTSGLLNLSRNLGLVTGASVMGAVFAVASGTRDVAQAGPAAVAEGTRTTFAVAALLLGLALAVLASGRSRGPGGSRRRGRRRSA</sequence>
<feature type="transmembrane region" description="Helical" evidence="9">
    <location>
        <begin position="180"/>
        <end position="202"/>
    </location>
</feature>
<evidence type="ECO:0000256" key="2">
    <source>
        <dbReference type="ARBA" id="ARBA00022448"/>
    </source>
</evidence>
<feature type="region of interest" description="Disordered" evidence="8">
    <location>
        <begin position="1"/>
        <end position="50"/>
    </location>
</feature>
<evidence type="ECO:0000313" key="12">
    <source>
        <dbReference type="Proteomes" id="UP000634660"/>
    </source>
</evidence>
<name>A0A918RGJ3_9ACTN</name>
<keyword evidence="7" id="KW-0046">Antibiotic resistance</keyword>
<feature type="transmembrane region" description="Helical" evidence="9">
    <location>
        <begin position="278"/>
        <end position="297"/>
    </location>
</feature>
<evidence type="ECO:0000256" key="5">
    <source>
        <dbReference type="ARBA" id="ARBA00022989"/>
    </source>
</evidence>
<comment type="caution">
    <text evidence="11">The sequence shown here is derived from an EMBL/GenBank/DDBJ whole genome shotgun (WGS) entry which is preliminary data.</text>
</comment>
<dbReference type="EMBL" id="BMVX01000042">
    <property type="protein sequence ID" value="GGZ96465.1"/>
    <property type="molecule type" value="Genomic_DNA"/>
</dbReference>
<organism evidence="11 12">
    <name type="scientific">Streptomyces subrutilus</name>
    <dbReference type="NCBI Taxonomy" id="36818"/>
    <lineage>
        <taxon>Bacteria</taxon>
        <taxon>Bacillati</taxon>
        <taxon>Actinomycetota</taxon>
        <taxon>Actinomycetes</taxon>
        <taxon>Kitasatosporales</taxon>
        <taxon>Streptomycetaceae</taxon>
        <taxon>Streptomyces</taxon>
    </lineage>
</organism>
<feature type="transmembrane region" description="Helical" evidence="9">
    <location>
        <begin position="122"/>
        <end position="141"/>
    </location>
</feature>
<reference evidence="11" key="1">
    <citation type="journal article" date="2014" name="Int. J. Syst. Evol. Microbiol.">
        <title>Complete genome sequence of Corynebacterium casei LMG S-19264T (=DSM 44701T), isolated from a smear-ripened cheese.</title>
        <authorList>
            <consortium name="US DOE Joint Genome Institute (JGI-PGF)"/>
            <person name="Walter F."/>
            <person name="Albersmeier A."/>
            <person name="Kalinowski J."/>
            <person name="Ruckert C."/>
        </authorList>
    </citation>
    <scope>NUCLEOTIDE SEQUENCE</scope>
    <source>
        <strain evidence="11">JCM 4834</strain>
    </source>
</reference>
<dbReference type="InterPro" id="IPR036259">
    <property type="entry name" value="MFS_trans_sf"/>
</dbReference>
<evidence type="ECO:0000256" key="1">
    <source>
        <dbReference type="ARBA" id="ARBA00004651"/>
    </source>
</evidence>
<reference evidence="11" key="2">
    <citation type="submission" date="2020-09" db="EMBL/GenBank/DDBJ databases">
        <authorList>
            <person name="Sun Q."/>
            <person name="Ohkuma M."/>
        </authorList>
    </citation>
    <scope>NUCLEOTIDE SEQUENCE</scope>
    <source>
        <strain evidence="11">JCM 4834</strain>
    </source>
</reference>
<feature type="transmembrane region" description="Helical" evidence="9">
    <location>
        <begin position="318"/>
        <end position="343"/>
    </location>
</feature>
<keyword evidence="2" id="KW-0813">Transport</keyword>
<evidence type="ECO:0000259" key="10">
    <source>
        <dbReference type="PROSITE" id="PS50850"/>
    </source>
</evidence>
<feature type="transmembrane region" description="Helical" evidence="9">
    <location>
        <begin position="147"/>
        <end position="168"/>
    </location>
</feature>
<keyword evidence="5 9" id="KW-1133">Transmembrane helix</keyword>
<dbReference type="PANTHER" id="PTHR42718">
    <property type="entry name" value="MAJOR FACILITATOR SUPERFAMILY MULTIDRUG TRANSPORTER MFSC"/>
    <property type="match status" value="1"/>
</dbReference>
<dbReference type="GO" id="GO:0046677">
    <property type="term" value="P:response to antibiotic"/>
    <property type="evidence" value="ECO:0007669"/>
    <property type="project" value="UniProtKB-KW"/>
</dbReference>
<dbReference type="PANTHER" id="PTHR42718:SF46">
    <property type="entry name" value="BLR6921 PROTEIN"/>
    <property type="match status" value="1"/>
</dbReference>
<gene>
    <name evidence="11" type="ORF">GCM10010371_65580</name>
</gene>
<keyword evidence="3" id="KW-1003">Cell membrane</keyword>
<feature type="transmembrane region" description="Helical" evidence="9">
    <location>
        <begin position="349"/>
        <end position="372"/>
    </location>
</feature>
<feature type="transmembrane region" description="Helical" evidence="9">
    <location>
        <begin position="493"/>
        <end position="510"/>
    </location>
</feature>